<dbReference type="RefSeq" id="WP_369248389.1">
    <property type="nucleotide sequence ID" value="NZ_CP163443.1"/>
</dbReference>
<dbReference type="EMBL" id="CP163443">
    <property type="protein sequence ID" value="XDQ55204.1"/>
    <property type="molecule type" value="Genomic_DNA"/>
</dbReference>
<reference evidence="2" key="1">
    <citation type="submission" date="2024-07" db="EMBL/GenBank/DDBJ databases">
        <authorList>
            <person name="Yu S.T."/>
        </authorList>
    </citation>
    <scope>NUCLEOTIDE SEQUENCE</scope>
    <source>
        <strain evidence="2">R41</strain>
    </source>
</reference>
<protein>
    <recommendedName>
        <fullName evidence="3">Spore-associated protein A</fullName>
    </recommendedName>
</protein>
<proteinExistence type="predicted"/>
<sequence length="143" mass="15149">MRKLLIGLVSLAATAGLGLAAAPTASAAAQGAYGCAGSEIDTYNIKDTDGSVWGTLHLFYSSANGGTNCVVNVARKYYGQRQLLKVTIRQGDRFKKQEDYFYEYAGPVSLTSMDGHCVTVSGWVTSPSGSRAVGDQWTDVHCG</sequence>
<dbReference type="AlphaFoldDB" id="A0AB39RQP5"/>
<feature type="chain" id="PRO_5044223845" description="Spore-associated protein A" evidence="1">
    <location>
        <begin position="28"/>
        <end position="143"/>
    </location>
</feature>
<evidence type="ECO:0000313" key="2">
    <source>
        <dbReference type="EMBL" id="XDQ55204.1"/>
    </source>
</evidence>
<gene>
    <name evidence="2" type="ORF">AB5J53_27875</name>
</gene>
<name>A0AB39RQP5_9ACTN</name>
<feature type="signal peptide" evidence="1">
    <location>
        <begin position="1"/>
        <end position="27"/>
    </location>
</feature>
<evidence type="ECO:0008006" key="3">
    <source>
        <dbReference type="Google" id="ProtNLM"/>
    </source>
</evidence>
<evidence type="ECO:0000256" key="1">
    <source>
        <dbReference type="SAM" id="SignalP"/>
    </source>
</evidence>
<keyword evidence="1" id="KW-0732">Signal</keyword>
<dbReference type="PROSITE" id="PS51257">
    <property type="entry name" value="PROKAR_LIPOPROTEIN"/>
    <property type="match status" value="1"/>
</dbReference>
<accession>A0AB39RQP5</accession>
<organism evidence="2">
    <name type="scientific">Streptomyces sp. R41</name>
    <dbReference type="NCBI Taxonomy" id="3238632"/>
    <lineage>
        <taxon>Bacteria</taxon>
        <taxon>Bacillati</taxon>
        <taxon>Actinomycetota</taxon>
        <taxon>Actinomycetes</taxon>
        <taxon>Kitasatosporales</taxon>
        <taxon>Streptomycetaceae</taxon>
        <taxon>Streptomyces</taxon>
    </lineage>
</organism>